<sequence length="160" mass="17215">MWSYCCSETGVDVLDAGSSPADKSLIEPIDSTGRRWRDASFAGARRCSCKAEATDTDTSESENEGSPGTSGWVREASSRELNTAWRENAGKKSQLGPPDTQLFASGLATLTSKRKSHPQWLTMKAEWEEKVRAQCQDPRDAERKAALASIQAATSGVGGS</sequence>
<name>A0ABP0LF88_9DINO</name>
<comment type="caution">
    <text evidence="2">The sequence shown here is derived from an EMBL/GenBank/DDBJ whole genome shotgun (WGS) entry which is preliminary data.</text>
</comment>
<proteinExistence type="predicted"/>
<organism evidence="2 3">
    <name type="scientific">Durusdinium trenchii</name>
    <dbReference type="NCBI Taxonomy" id="1381693"/>
    <lineage>
        <taxon>Eukaryota</taxon>
        <taxon>Sar</taxon>
        <taxon>Alveolata</taxon>
        <taxon>Dinophyceae</taxon>
        <taxon>Suessiales</taxon>
        <taxon>Symbiodiniaceae</taxon>
        <taxon>Durusdinium</taxon>
    </lineage>
</organism>
<gene>
    <name evidence="2" type="ORF">SCF082_LOCUS22332</name>
</gene>
<feature type="region of interest" description="Disordered" evidence="1">
    <location>
        <begin position="49"/>
        <end position="102"/>
    </location>
</feature>
<evidence type="ECO:0000313" key="2">
    <source>
        <dbReference type="EMBL" id="CAK9037831.1"/>
    </source>
</evidence>
<dbReference type="EMBL" id="CAXAMM010016002">
    <property type="protein sequence ID" value="CAK9037831.1"/>
    <property type="molecule type" value="Genomic_DNA"/>
</dbReference>
<dbReference type="Proteomes" id="UP001642464">
    <property type="component" value="Unassembled WGS sequence"/>
</dbReference>
<feature type="compositionally biased region" description="Acidic residues" evidence="1">
    <location>
        <begin position="54"/>
        <end position="63"/>
    </location>
</feature>
<reference evidence="2 3" key="1">
    <citation type="submission" date="2024-02" db="EMBL/GenBank/DDBJ databases">
        <authorList>
            <person name="Chen Y."/>
            <person name="Shah S."/>
            <person name="Dougan E. K."/>
            <person name="Thang M."/>
            <person name="Chan C."/>
        </authorList>
    </citation>
    <scope>NUCLEOTIDE SEQUENCE [LARGE SCALE GENOMIC DNA]</scope>
</reference>
<evidence type="ECO:0000313" key="3">
    <source>
        <dbReference type="Proteomes" id="UP001642464"/>
    </source>
</evidence>
<protein>
    <submittedName>
        <fullName evidence="2">Uncharacterized protein</fullName>
    </submittedName>
</protein>
<evidence type="ECO:0000256" key="1">
    <source>
        <dbReference type="SAM" id="MobiDB-lite"/>
    </source>
</evidence>
<keyword evidence="3" id="KW-1185">Reference proteome</keyword>
<accession>A0ABP0LF88</accession>